<feature type="transmembrane region" description="Helical" evidence="1">
    <location>
        <begin position="38"/>
        <end position="64"/>
    </location>
</feature>
<evidence type="ECO:0000256" key="1">
    <source>
        <dbReference type="SAM" id="Phobius"/>
    </source>
</evidence>
<protein>
    <submittedName>
        <fullName evidence="2">Uncharacterized protein</fullName>
    </submittedName>
</protein>
<evidence type="ECO:0000313" key="2">
    <source>
        <dbReference type="EMBL" id="KAL1561454.1"/>
    </source>
</evidence>
<comment type="caution">
    <text evidence="2">The sequence shown here is derived from an EMBL/GenBank/DDBJ whole genome shotgun (WGS) entry which is preliminary data.</text>
</comment>
<dbReference type="Proteomes" id="UP001567538">
    <property type="component" value="Unassembled WGS sequence"/>
</dbReference>
<dbReference type="EMBL" id="JBEAFC010000003">
    <property type="protein sequence ID" value="KAL1561454.1"/>
    <property type="molecule type" value="Genomic_DNA"/>
</dbReference>
<dbReference type="AlphaFoldDB" id="A0ABD1HYA0"/>
<name>A0ABD1HYA0_SALDI</name>
<reference evidence="2 3" key="1">
    <citation type="submission" date="2024-06" db="EMBL/GenBank/DDBJ databases">
        <title>A chromosome level genome sequence of Diviner's sage (Salvia divinorum).</title>
        <authorList>
            <person name="Ford S.A."/>
            <person name="Ro D.-K."/>
            <person name="Ness R.W."/>
            <person name="Phillips M.A."/>
        </authorList>
    </citation>
    <scope>NUCLEOTIDE SEQUENCE [LARGE SCALE GENOMIC DNA]</scope>
    <source>
        <strain evidence="2">SAF-2024a</strain>
        <tissue evidence="2">Leaf</tissue>
    </source>
</reference>
<evidence type="ECO:0000313" key="3">
    <source>
        <dbReference type="Proteomes" id="UP001567538"/>
    </source>
</evidence>
<keyword evidence="1" id="KW-0812">Transmembrane</keyword>
<sequence>MNKQQSFIFVCEAAVVGDRLWNISEAGDPTRPKWRLNLVVVFLCPCVVLGGLTIGFAKLTAFYLVGGDHRVVTSTFMNEFAVGMMCYVLVTYLIPPHHFVNENHIVTAAVLHSAVQLPGIYIVRIFGINTEKIFPDVLLFDQIVLAALIWTVCAAFFCDRMRTFLFAKMQAMKE</sequence>
<proteinExistence type="predicted"/>
<keyword evidence="1" id="KW-1133">Transmembrane helix</keyword>
<keyword evidence="1" id="KW-0472">Membrane</keyword>
<feature type="transmembrane region" description="Helical" evidence="1">
    <location>
        <begin position="106"/>
        <end position="127"/>
    </location>
</feature>
<keyword evidence="3" id="KW-1185">Reference proteome</keyword>
<feature type="transmembrane region" description="Helical" evidence="1">
    <location>
        <begin position="76"/>
        <end position="94"/>
    </location>
</feature>
<gene>
    <name evidence="2" type="ORF">AAHA92_04156</name>
</gene>
<accession>A0ABD1HYA0</accession>
<feature type="transmembrane region" description="Helical" evidence="1">
    <location>
        <begin position="139"/>
        <end position="158"/>
    </location>
</feature>
<organism evidence="2 3">
    <name type="scientific">Salvia divinorum</name>
    <name type="common">Maria pastora</name>
    <name type="synonym">Diviner's sage</name>
    <dbReference type="NCBI Taxonomy" id="28513"/>
    <lineage>
        <taxon>Eukaryota</taxon>
        <taxon>Viridiplantae</taxon>
        <taxon>Streptophyta</taxon>
        <taxon>Embryophyta</taxon>
        <taxon>Tracheophyta</taxon>
        <taxon>Spermatophyta</taxon>
        <taxon>Magnoliopsida</taxon>
        <taxon>eudicotyledons</taxon>
        <taxon>Gunneridae</taxon>
        <taxon>Pentapetalae</taxon>
        <taxon>asterids</taxon>
        <taxon>lamiids</taxon>
        <taxon>Lamiales</taxon>
        <taxon>Lamiaceae</taxon>
        <taxon>Nepetoideae</taxon>
        <taxon>Mentheae</taxon>
        <taxon>Salviinae</taxon>
        <taxon>Salvia</taxon>
        <taxon>Salvia subgen. Calosphace</taxon>
    </lineage>
</organism>